<organism evidence="1">
    <name type="scientific">freshwater metagenome</name>
    <dbReference type="NCBI Taxonomy" id="449393"/>
    <lineage>
        <taxon>unclassified sequences</taxon>
        <taxon>metagenomes</taxon>
        <taxon>ecological metagenomes</taxon>
    </lineage>
</organism>
<accession>A0A6J6T105</accession>
<protein>
    <submittedName>
        <fullName evidence="1">Unannotated protein</fullName>
    </submittedName>
</protein>
<dbReference type="EMBL" id="CAEZYS010000123">
    <property type="protein sequence ID" value="CAB4740613.1"/>
    <property type="molecule type" value="Genomic_DNA"/>
</dbReference>
<sequence length="81" mass="8773">MGPELKPGIALAIEPMITRGSPKTKVLADEWTVVSQDGSRGAHFEHSFALLPDGKPFVLTAIDGGREKFTKLNIEISELLV</sequence>
<dbReference type="InterPro" id="IPR036005">
    <property type="entry name" value="Creatinase/aminopeptidase-like"/>
</dbReference>
<proteinExistence type="predicted"/>
<dbReference type="SUPFAM" id="SSF55920">
    <property type="entry name" value="Creatinase/aminopeptidase"/>
    <property type="match status" value="1"/>
</dbReference>
<evidence type="ECO:0000313" key="1">
    <source>
        <dbReference type="EMBL" id="CAB4740613.1"/>
    </source>
</evidence>
<dbReference type="AlphaFoldDB" id="A0A6J6T105"/>
<dbReference type="Gene3D" id="3.90.230.10">
    <property type="entry name" value="Creatinase/methionine aminopeptidase superfamily"/>
    <property type="match status" value="1"/>
</dbReference>
<gene>
    <name evidence="1" type="ORF">UFOPK2782_00891</name>
</gene>
<reference evidence="1" key="1">
    <citation type="submission" date="2020-05" db="EMBL/GenBank/DDBJ databases">
        <authorList>
            <person name="Chiriac C."/>
            <person name="Salcher M."/>
            <person name="Ghai R."/>
            <person name="Kavagutti S V."/>
        </authorList>
    </citation>
    <scope>NUCLEOTIDE SEQUENCE</scope>
</reference>
<name>A0A6J6T105_9ZZZZ</name>